<dbReference type="AlphaFoldDB" id="A0A1G2I5G2"/>
<evidence type="ECO:0000313" key="2">
    <source>
        <dbReference type="EMBL" id="OGZ69288.1"/>
    </source>
</evidence>
<feature type="compositionally biased region" description="Basic and acidic residues" evidence="1">
    <location>
        <begin position="16"/>
        <end position="29"/>
    </location>
</feature>
<evidence type="ECO:0000313" key="3">
    <source>
        <dbReference type="Proteomes" id="UP000178820"/>
    </source>
</evidence>
<dbReference type="Proteomes" id="UP000178820">
    <property type="component" value="Unassembled WGS sequence"/>
</dbReference>
<protein>
    <submittedName>
        <fullName evidence="2">Uncharacterized protein</fullName>
    </submittedName>
</protein>
<organism evidence="2 3">
    <name type="scientific">Candidatus Staskawiczbacteria bacterium RIFCSPHIGHO2_02_FULL_42_22</name>
    <dbReference type="NCBI Taxonomy" id="1802207"/>
    <lineage>
        <taxon>Bacteria</taxon>
        <taxon>Candidatus Staskawicziibacteriota</taxon>
    </lineage>
</organism>
<proteinExistence type="predicted"/>
<gene>
    <name evidence="2" type="ORF">A3D44_01190</name>
</gene>
<reference evidence="2 3" key="1">
    <citation type="journal article" date="2016" name="Nat. Commun.">
        <title>Thousands of microbial genomes shed light on interconnected biogeochemical processes in an aquifer system.</title>
        <authorList>
            <person name="Anantharaman K."/>
            <person name="Brown C.T."/>
            <person name="Hug L.A."/>
            <person name="Sharon I."/>
            <person name="Castelle C.J."/>
            <person name="Probst A.J."/>
            <person name="Thomas B.C."/>
            <person name="Singh A."/>
            <person name="Wilkins M.J."/>
            <person name="Karaoz U."/>
            <person name="Brodie E.L."/>
            <person name="Williams K.H."/>
            <person name="Hubbard S.S."/>
            <person name="Banfield J.F."/>
        </authorList>
    </citation>
    <scope>NUCLEOTIDE SEQUENCE [LARGE SCALE GENOMIC DNA]</scope>
</reference>
<feature type="region of interest" description="Disordered" evidence="1">
    <location>
        <begin position="1"/>
        <end position="29"/>
    </location>
</feature>
<comment type="caution">
    <text evidence="2">The sequence shown here is derived from an EMBL/GenBank/DDBJ whole genome shotgun (WGS) entry which is preliminary data.</text>
</comment>
<dbReference type="EMBL" id="MHOT01000013">
    <property type="protein sequence ID" value="OGZ69288.1"/>
    <property type="molecule type" value="Genomic_DNA"/>
</dbReference>
<accession>A0A1G2I5G2</accession>
<evidence type="ECO:0000256" key="1">
    <source>
        <dbReference type="SAM" id="MobiDB-lite"/>
    </source>
</evidence>
<feature type="compositionally biased region" description="Basic residues" evidence="1">
    <location>
        <begin position="58"/>
        <end position="80"/>
    </location>
</feature>
<feature type="region of interest" description="Disordered" evidence="1">
    <location>
        <begin position="56"/>
        <end position="80"/>
    </location>
</feature>
<name>A0A1G2I5G2_9BACT</name>
<sequence>MADEWEVWWNSVSAEESPKTEEEPVKDDEFDRVPLREAVRLPMRQARWWYDLADKRESHRRKRGTQKPRHKNVRRGYARS</sequence>